<protein>
    <submittedName>
        <fullName evidence="1">Uncharacterized protein</fullName>
    </submittedName>
</protein>
<reference evidence="1 2" key="1">
    <citation type="submission" date="2023-10" db="EMBL/GenBank/DDBJ databases">
        <title>Genome-Wide Identification Analysis in wild type Solanum Pinnatisectum Reveals Some Genes Defensing Phytophthora Infestans.</title>
        <authorList>
            <person name="Sun C."/>
        </authorList>
    </citation>
    <scope>NUCLEOTIDE SEQUENCE [LARGE SCALE GENOMIC DNA]</scope>
    <source>
        <strain evidence="1">LQN</strain>
        <tissue evidence="1">Leaf</tissue>
    </source>
</reference>
<evidence type="ECO:0000313" key="2">
    <source>
        <dbReference type="Proteomes" id="UP001311915"/>
    </source>
</evidence>
<name>A0AAV9K2C1_9SOLN</name>
<evidence type="ECO:0000313" key="1">
    <source>
        <dbReference type="EMBL" id="KAK4706392.1"/>
    </source>
</evidence>
<dbReference type="AlphaFoldDB" id="A0AAV9K2C1"/>
<dbReference type="Proteomes" id="UP001311915">
    <property type="component" value="Unassembled WGS sequence"/>
</dbReference>
<gene>
    <name evidence="1" type="ORF">R3W88_034053</name>
</gene>
<sequence length="140" mass="16544">MDYAISNVNGKIWLFWINDINCKVLDTNEQHITCEINHIEVSEVYIKTFVYAKCKENLRKPLWDKLLRESLPPRAWSKLQFGDIYAKVKDFEERVKVLEEQLIHNNTEEHRAELHGINAEYIRFMTGKLYSEAKNSATLV</sequence>
<proteinExistence type="predicted"/>
<accession>A0AAV9K2C1</accession>
<keyword evidence="2" id="KW-1185">Reference proteome</keyword>
<comment type="caution">
    <text evidence="1">The sequence shown here is derived from an EMBL/GenBank/DDBJ whole genome shotgun (WGS) entry which is preliminary data.</text>
</comment>
<dbReference type="EMBL" id="JAWPEI010000095">
    <property type="protein sequence ID" value="KAK4706392.1"/>
    <property type="molecule type" value="Genomic_DNA"/>
</dbReference>
<organism evidence="1 2">
    <name type="scientific">Solanum pinnatisectum</name>
    <name type="common">tansyleaf nightshade</name>
    <dbReference type="NCBI Taxonomy" id="50273"/>
    <lineage>
        <taxon>Eukaryota</taxon>
        <taxon>Viridiplantae</taxon>
        <taxon>Streptophyta</taxon>
        <taxon>Embryophyta</taxon>
        <taxon>Tracheophyta</taxon>
        <taxon>Spermatophyta</taxon>
        <taxon>Magnoliopsida</taxon>
        <taxon>eudicotyledons</taxon>
        <taxon>Gunneridae</taxon>
        <taxon>Pentapetalae</taxon>
        <taxon>asterids</taxon>
        <taxon>lamiids</taxon>
        <taxon>Solanales</taxon>
        <taxon>Solanaceae</taxon>
        <taxon>Solanoideae</taxon>
        <taxon>Solaneae</taxon>
        <taxon>Solanum</taxon>
    </lineage>
</organism>